<dbReference type="EMBL" id="ML178841">
    <property type="protein sequence ID" value="TFK98162.1"/>
    <property type="molecule type" value="Genomic_DNA"/>
</dbReference>
<protein>
    <submittedName>
        <fullName evidence="1">Uncharacterized protein</fullName>
    </submittedName>
</protein>
<evidence type="ECO:0000313" key="1">
    <source>
        <dbReference type="EMBL" id="TFK98162.1"/>
    </source>
</evidence>
<accession>A0A5C3Q856</accession>
<dbReference type="OrthoDB" id="2941463at2759"/>
<name>A0A5C3Q856_9AGAR</name>
<dbReference type="Proteomes" id="UP000305067">
    <property type="component" value="Unassembled WGS sequence"/>
</dbReference>
<dbReference type="AlphaFoldDB" id="A0A5C3Q856"/>
<dbReference type="STRING" id="1884261.A0A5C3Q856"/>
<reference evidence="1 2" key="1">
    <citation type="journal article" date="2019" name="Nat. Ecol. Evol.">
        <title>Megaphylogeny resolves global patterns of mushroom evolution.</title>
        <authorList>
            <person name="Varga T."/>
            <person name="Krizsan K."/>
            <person name="Foldi C."/>
            <person name="Dima B."/>
            <person name="Sanchez-Garcia M."/>
            <person name="Sanchez-Ramirez S."/>
            <person name="Szollosi G.J."/>
            <person name="Szarkandi J.G."/>
            <person name="Papp V."/>
            <person name="Albert L."/>
            <person name="Andreopoulos W."/>
            <person name="Angelini C."/>
            <person name="Antonin V."/>
            <person name="Barry K.W."/>
            <person name="Bougher N.L."/>
            <person name="Buchanan P."/>
            <person name="Buyck B."/>
            <person name="Bense V."/>
            <person name="Catcheside P."/>
            <person name="Chovatia M."/>
            <person name="Cooper J."/>
            <person name="Damon W."/>
            <person name="Desjardin D."/>
            <person name="Finy P."/>
            <person name="Geml J."/>
            <person name="Haridas S."/>
            <person name="Hughes K."/>
            <person name="Justo A."/>
            <person name="Karasinski D."/>
            <person name="Kautmanova I."/>
            <person name="Kiss B."/>
            <person name="Kocsube S."/>
            <person name="Kotiranta H."/>
            <person name="LaButti K.M."/>
            <person name="Lechner B.E."/>
            <person name="Liimatainen K."/>
            <person name="Lipzen A."/>
            <person name="Lukacs Z."/>
            <person name="Mihaltcheva S."/>
            <person name="Morgado L.N."/>
            <person name="Niskanen T."/>
            <person name="Noordeloos M.E."/>
            <person name="Ohm R.A."/>
            <person name="Ortiz-Santana B."/>
            <person name="Ovrebo C."/>
            <person name="Racz N."/>
            <person name="Riley R."/>
            <person name="Savchenko A."/>
            <person name="Shiryaev A."/>
            <person name="Soop K."/>
            <person name="Spirin V."/>
            <person name="Szebenyi C."/>
            <person name="Tomsovsky M."/>
            <person name="Tulloss R.E."/>
            <person name="Uehling J."/>
            <person name="Grigoriev I.V."/>
            <person name="Vagvolgyi C."/>
            <person name="Papp T."/>
            <person name="Martin F.M."/>
            <person name="Miettinen O."/>
            <person name="Hibbett D.S."/>
            <person name="Nagy L.G."/>
        </authorList>
    </citation>
    <scope>NUCLEOTIDE SEQUENCE [LARGE SCALE GENOMIC DNA]</scope>
    <source>
        <strain evidence="1 2">CBS 309.79</strain>
    </source>
</reference>
<proteinExistence type="predicted"/>
<dbReference type="SUPFAM" id="SSF52540">
    <property type="entry name" value="P-loop containing nucleoside triphosphate hydrolases"/>
    <property type="match status" value="1"/>
</dbReference>
<gene>
    <name evidence="1" type="ORF">BDV98DRAFT_595930</name>
</gene>
<dbReference type="InterPro" id="IPR027417">
    <property type="entry name" value="P-loop_NTPase"/>
</dbReference>
<keyword evidence="2" id="KW-1185">Reference proteome</keyword>
<organism evidence="1 2">
    <name type="scientific">Pterulicium gracile</name>
    <dbReference type="NCBI Taxonomy" id="1884261"/>
    <lineage>
        <taxon>Eukaryota</taxon>
        <taxon>Fungi</taxon>
        <taxon>Dikarya</taxon>
        <taxon>Basidiomycota</taxon>
        <taxon>Agaricomycotina</taxon>
        <taxon>Agaricomycetes</taxon>
        <taxon>Agaricomycetidae</taxon>
        <taxon>Agaricales</taxon>
        <taxon>Pleurotineae</taxon>
        <taxon>Pterulaceae</taxon>
        <taxon>Pterulicium</taxon>
    </lineage>
</organism>
<evidence type="ECO:0000313" key="2">
    <source>
        <dbReference type="Proteomes" id="UP000305067"/>
    </source>
</evidence>
<sequence>MAMQQFDCAHAQMREPAFVYHKQDTGAYIDFTDAGGDIKSHNIEVIGSGNTTLESSLSTIAKAKAVEPPSAEAALAWMSNLDTEFFMYMDNADDPDLNLHTYFPNFSHARVLITTRLRNARQQYGYGPSGVELAIELGSLSEDEAVDLLSKAAMTKKSVDLLPEDERVAIITLAQGLQYHALAIAQAGAYLHVSIRIRLVPIQISSSSYPPAGWKGRWSYLETQLRRVFPIYRHVPPPLRTSTPHGYNRRHFESAFQGLSLRNLDEPPIPGPYRDVDLDVLVSVHVFFSSFRTPASWDKGKFGSTIQQACSSIADITSTSALQNFSSTSTWQDISSVQIPRSASTPTPQVLAFTSQSTTNPTSQISSSFAVAL</sequence>